<organism evidence="1 2">
    <name type="scientific">Flavobacterium akiainvivens</name>
    <dbReference type="NCBI Taxonomy" id="1202724"/>
    <lineage>
        <taxon>Bacteria</taxon>
        <taxon>Pseudomonadati</taxon>
        <taxon>Bacteroidota</taxon>
        <taxon>Flavobacteriia</taxon>
        <taxon>Flavobacteriales</taxon>
        <taxon>Flavobacteriaceae</taxon>
        <taxon>Flavobacterium</taxon>
    </lineage>
</organism>
<reference evidence="1 2" key="1">
    <citation type="submission" date="2015-08" db="EMBL/GenBank/DDBJ databases">
        <title>Whole genome sequence of Flavobacterium akiainvivens IK-1T, from decaying Wikstroemia oahuensis, an endemic Hawaiian shrub.</title>
        <authorList>
            <person name="Wan X."/>
            <person name="Hou S."/>
            <person name="Saito J."/>
            <person name="Donachie S."/>
        </authorList>
    </citation>
    <scope>NUCLEOTIDE SEQUENCE [LARGE SCALE GENOMIC DNA]</scope>
    <source>
        <strain evidence="1 2">IK-1</strain>
    </source>
</reference>
<evidence type="ECO:0000313" key="2">
    <source>
        <dbReference type="Proteomes" id="UP000037755"/>
    </source>
</evidence>
<keyword evidence="2" id="KW-1185">Reference proteome</keyword>
<sequence length="157" mass="17705">MKKALIIVCAGLFLGFGKPGKAEFYFALSTYKHSEGLDQTVYDYRLDGNKLTVTSHWLYADSAFERLYAETISPAAIAKLKSVNLDALGDEYINNCISATEGAEYKITTGYHNDTKSVYLYHYYKEEIEKLVAELNKLVPEKNKIDYVGADTEQDCN</sequence>
<proteinExistence type="predicted"/>
<protein>
    <submittedName>
        <fullName evidence="1">Uncharacterized protein</fullName>
    </submittedName>
</protein>
<dbReference type="OrthoDB" id="1436515at2"/>
<dbReference type="AlphaFoldDB" id="A0A0M9VIL4"/>
<gene>
    <name evidence="1" type="ORF">AM493_12640</name>
</gene>
<accession>A0A0M9VIL4</accession>
<dbReference type="PATRIC" id="fig|1202724.3.peg.2617"/>
<evidence type="ECO:0000313" key="1">
    <source>
        <dbReference type="EMBL" id="KOS06776.1"/>
    </source>
</evidence>
<dbReference type="RefSeq" id="WP_054408398.1">
    <property type="nucleotide sequence ID" value="NZ_FOYA01000025.1"/>
</dbReference>
<dbReference type="EMBL" id="LIYD01000005">
    <property type="protein sequence ID" value="KOS06776.1"/>
    <property type="molecule type" value="Genomic_DNA"/>
</dbReference>
<comment type="caution">
    <text evidence="1">The sequence shown here is derived from an EMBL/GenBank/DDBJ whole genome shotgun (WGS) entry which is preliminary data.</text>
</comment>
<dbReference type="Proteomes" id="UP000037755">
    <property type="component" value="Unassembled WGS sequence"/>
</dbReference>
<name>A0A0M9VIL4_9FLAO</name>
<dbReference type="STRING" id="1202724.AM493_12640"/>